<evidence type="ECO:0000259" key="1">
    <source>
        <dbReference type="Pfam" id="PF01261"/>
    </source>
</evidence>
<dbReference type="Pfam" id="PF01261">
    <property type="entry name" value="AP_endonuc_2"/>
    <property type="match status" value="1"/>
</dbReference>
<dbReference type="PANTHER" id="PTHR12110:SF41">
    <property type="entry name" value="INOSOSE DEHYDRATASE"/>
    <property type="match status" value="1"/>
</dbReference>
<evidence type="ECO:0000313" key="2">
    <source>
        <dbReference type="EMBL" id="GAF68661.1"/>
    </source>
</evidence>
<reference evidence="2" key="1">
    <citation type="journal article" date="2014" name="Front. Microbiol.">
        <title>High frequency of phylogenetically diverse reductive dehalogenase-homologous genes in deep subseafloor sedimentary metagenomes.</title>
        <authorList>
            <person name="Kawai M."/>
            <person name="Futagami T."/>
            <person name="Toyoda A."/>
            <person name="Takaki Y."/>
            <person name="Nishi S."/>
            <person name="Hori S."/>
            <person name="Arai W."/>
            <person name="Tsubouchi T."/>
            <person name="Morono Y."/>
            <person name="Uchiyama I."/>
            <person name="Ito T."/>
            <person name="Fujiyama A."/>
            <person name="Inagaki F."/>
            <person name="Takami H."/>
        </authorList>
    </citation>
    <scope>NUCLEOTIDE SEQUENCE</scope>
    <source>
        <strain evidence="2">Expedition CK06-06</strain>
    </source>
</reference>
<accession>X0S083</accession>
<dbReference type="InterPro" id="IPR036237">
    <property type="entry name" value="Xyl_isomerase-like_sf"/>
</dbReference>
<organism evidence="2">
    <name type="scientific">marine sediment metagenome</name>
    <dbReference type="NCBI Taxonomy" id="412755"/>
    <lineage>
        <taxon>unclassified sequences</taxon>
        <taxon>metagenomes</taxon>
        <taxon>ecological metagenomes</taxon>
    </lineage>
</organism>
<dbReference type="InterPro" id="IPR013022">
    <property type="entry name" value="Xyl_isomerase-like_TIM-brl"/>
</dbReference>
<feature type="domain" description="Xylose isomerase-like TIM barrel" evidence="1">
    <location>
        <begin position="27"/>
        <end position="247"/>
    </location>
</feature>
<dbReference type="AlphaFoldDB" id="X0S083"/>
<comment type="caution">
    <text evidence="2">The sequence shown here is derived from an EMBL/GenBank/DDBJ whole genome shotgun (WGS) entry which is preliminary data.</text>
</comment>
<gene>
    <name evidence="2" type="ORF">S01H1_17029</name>
</gene>
<sequence>MQGRTVMGKNIIACRPGVYDLPLPEALKELKSAGIENAEVPVPSDGDFAKIAGAADAAGVGISTLSCNMTVDKPETAEMVEKAVDGAREIGVKIIFLSATSKGMSYDDGLPILKRLAAKAAGAGVVLSLETHVPYCHNGDVAKKTMELVDSPGVGHNFDTANVYFYNPRGTDAAEELKKVLPYVTSVHLKDSGKGEPESWDFPVLGTGVVDFPEIFRLLGERGFTGPYTMEIEGPLVDGLPTEERTAKVAACVEHLRNIGAMD</sequence>
<name>X0S083_9ZZZZ</name>
<protein>
    <recommendedName>
        <fullName evidence="1">Xylose isomerase-like TIM barrel domain-containing protein</fullName>
    </recommendedName>
</protein>
<dbReference type="EMBL" id="BARS01008994">
    <property type="protein sequence ID" value="GAF68661.1"/>
    <property type="molecule type" value="Genomic_DNA"/>
</dbReference>
<dbReference type="PANTHER" id="PTHR12110">
    <property type="entry name" value="HYDROXYPYRUVATE ISOMERASE"/>
    <property type="match status" value="1"/>
</dbReference>
<dbReference type="InterPro" id="IPR050312">
    <property type="entry name" value="IolE/XylAMocC-like"/>
</dbReference>
<proteinExistence type="predicted"/>
<dbReference type="SUPFAM" id="SSF51658">
    <property type="entry name" value="Xylose isomerase-like"/>
    <property type="match status" value="1"/>
</dbReference>
<dbReference type="Gene3D" id="3.20.20.150">
    <property type="entry name" value="Divalent-metal-dependent TIM barrel enzymes"/>
    <property type="match status" value="1"/>
</dbReference>